<evidence type="ECO:0000256" key="2">
    <source>
        <dbReference type="ARBA" id="ARBA00023125"/>
    </source>
</evidence>
<dbReference type="Pfam" id="PF00392">
    <property type="entry name" value="GntR"/>
    <property type="match status" value="1"/>
</dbReference>
<dbReference type="EMBL" id="JAQQAL010000035">
    <property type="protein sequence ID" value="MDC7227867.1"/>
    <property type="molecule type" value="Genomic_DNA"/>
</dbReference>
<dbReference type="CDD" id="cd07377">
    <property type="entry name" value="WHTH_GntR"/>
    <property type="match status" value="1"/>
</dbReference>
<dbReference type="InterPro" id="IPR050679">
    <property type="entry name" value="Bact_HTH_transcr_reg"/>
</dbReference>
<dbReference type="Pfam" id="PF07702">
    <property type="entry name" value="UTRA"/>
    <property type="match status" value="1"/>
</dbReference>
<dbReference type="SMART" id="SM00866">
    <property type="entry name" value="UTRA"/>
    <property type="match status" value="1"/>
</dbReference>
<dbReference type="Gene3D" id="1.10.10.10">
    <property type="entry name" value="Winged helix-like DNA-binding domain superfamily/Winged helix DNA-binding domain"/>
    <property type="match status" value="1"/>
</dbReference>
<evidence type="ECO:0000259" key="4">
    <source>
        <dbReference type="PROSITE" id="PS50949"/>
    </source>
</evidence>
<evidence type="ECO:0000313" key="6">
    <source>
        <dbReference type="Proteomes" id="UP001221217"/>
    </source>
</evidence>
<dbReference type="AlphaFoldDB" id="A0AAJ1MKK1"/>
<keyword evidence="2" id="KW-0238">DNA-binding</keyword>
<keyword evidence="1" id="KW-0805">Transcription regulation</keyword>
<dbReference type="InterPro" id="IPR036390">
    <property type="entry name" value="WH_DNA-bd_sf"/>
</dbReference>
<dbReference type="InterPro" id="IPR000524">
    <property type="entry name" value="Tscrpt_reg_HTH_GntR"/>
</dbReference>
<evidence type="ECO:0000313" key="5">
    <source>
        <dbReference type="EMBL" id="MDC7227867.1"/>
    </source>
</evidence>
<dbReference type="SUPFAM" id="SSF64288">
    <property type="entry name" value="Chorismate lyase-like"/>
    <property type="match status" value="1"/>
</dbReference>
<dbReference type="SMART" id="SM00345">
    <property type="entry name" value="HTH_GNTR"/>
    <property type="match status" value="1"/>
</dbReference>
<feature type="domain" description="HTH gntR-type" evidence="4">
    <location>
        <begin position="4"/>
        <end position="72"/>
    </location>
</feature>
<dbReference type="GO" id="GO:0045892">
    <property type="term" value="P:negative regulation of DNA-templated transcription"/>
    <property type="evidence" value="ECO:0007669"/>
    <property type="project" value="TreeGrafter"/>
</dbReference>
<protein>
    <submittedName>
        <fullName evidence="5">GntR family transcriptional regulator</fullName>
    </submittedName>
</protein>
<evidence type="ECO:0000256" key="1">
    <source>
        <dbReference type="ARBA" id="ARBA00023015"/>
    </source>
</evidence>
<keyword evidence="3" id="KW-0804">Transcription</keyword>
<dbReference type="PANTHER" id="PTHR44846">
    <property type="entry name" value="MANNOSYL-D-GLYCERATE TRANSPORT/METABOLISM SYSTEM REPRESSOR MNGR-RELATED"/>
    <property type="match status" value="1"/>
</dbReference>
<dbReference type="PRINTS" id="PR00035">
    <property type="entry name" value="HTHGNTR"/>
</dbReference>
<dbReference type="Proteomes" id="UP001221217">
    <property type="component" value="Unassembled WGS sequence"/>
</dbReference>
<dbReference type="Gene3D" id="3.40.1410.10">
    <property type="entry name" value="Chorismate lyase-like"/>
    <property type="match status" value="1"/>
</dbReference>
<evidence type="ECO:0000256" key="3">
    <source>
        <dbReference type="ARBA" id="ARBA00023163"/>
    </source>
</evidence>
<dbReference type="InterPro" id="IPR011663">
    <property type="entry name" value="UTRA"/>
</dbReference>
<dbReference type="GO" id="GO:0003700">
    <property type="term" value="F:DNA-binding transcription factor activity"/>
    <property type="evidence" value="ECO:0007669"/>
    <property type="project" value="InterPro"/>
</dbReference>
<reference evidence="5 6" key="1">
    <citation type="submission" date="2022-12" db="EMBL/GenBank/DDBJ databases">
        <title>Metagenome assembled genome from gulf of manar.</title>
        <authorList>
            <person name="Kohli P."/>
            <person name="Pk S."/>
            <person name="Venkata Ramana C."/>
            <person name="Sasikala C."/>
        </authorList>
    </citation>
    <scope>NUCLEOTIDE SEQUENCE [LARGE SCALE GENOMIC DNA]</scope>
    <source>
        <strain evidence="5">JB008</strain>
    </source>
</reference>
<gene>
    <name evidence="5" type="ORF">PQJ61_13965</name>
</gene>
<dbReference type="GO" id="GO:0003677">
    <property type="term" value="F:DNA binding"/>
    <property type="evidence" value="ECO:0007669"/>
    <property type="project" value="UniProtKB-KW"/>
</dbReference>
<dbReference type="SUPFAM" id="SSF46785">
    <property type="entry name" value="Winged helix' DNA-binding domain"/>
    <property type="match status" value="1"/>
</dbReference>
<dbReference type="PROSITE" id="PS50949">
    <property type="entry name" value="HTH_GNTR"/>
    <property type="match status" value="1"/>
</dbReference>
<dbReference type="InterPro" id="IPR028978">
    <property type="entry name" value="Chorismate_lyase_/UTRA_dom_sf"/>
</dbReference>
<organism evidence="5 6">
    <name type="scientific">Candidatus Thalassospirochaeta sargassi</name>
    <dbReference type="NCBI Taxonomy" id="3119039"/>
    <lineage>
        <taxon>Bacteria</taxon>
        <taxon>Pseudomonadati</taxon>
        <taxon>Spirochaetota</taxon>
        <taxon>Spirochaetia</taxon>
        <taxon>Spirochaetales</taxon>
        <taxon>Spirochaetaceae</taxon>
        <taxon>Candidatus Thalassospirochaeta</taxon>
    </lineage>
</organism>
<comment type="caution">
    <text evidence="5">The sequence shown here is derived from an EMBL/GenBank/DDBJ whole genome shotgun (WGS) entry which is preliminary data.</text>
</comment>
<sequence>MKKTPMYMKVYRLVVKRIESNIYPVDSLLPPEPELQEEFQISRTTVRKAMELLAHDGYVTIKQGLGTRVNDRKAMSQLLNYVSSFSETLKRRGCVVTIGEAFFSRVEADAERADILEIKPGSELYYLRRVIQSDGRPVAIAENYLIPRFVPGMADDYQSITSLYQYLEKKWGITIESAFDRITAKAAEKDEAETLGLLQGAPLLVDRRITYTMGTAFEAVTLTIDAKSYEFGISTKGRLS</sequence>
<dbReference type="PANTHER" id="PTHR44846:SF1">
    <property type="entry name" value="MANNOSYL-D-GLYCERATE TRANSPORT_METABOLISM SYSTEM REPRESSOR MNGR-RELATED"/>
    <property type="match status" value="1"/>
</dbReference>
<dbReference type="InterPro" id="IPR036388">
    <property type="entry name" value="WH-like_DNA-bd_sf"/>
</dbReference>
<proteinExistence type="predicted"/>
<accession>A0AAJ1MKK1</accession>
<name>A0AAJ1MKK1_9SPIO</name>